<dbReference type="InterPro" id="IPR000092">
    <property type="entry name" value="Polyprenyl_synt"/>
</dbReference>
<dbReference type="InterPro" id="IPR008949">
    <property type="entry name" value="Isoprenoid_synthase_dom_sf"/>
</dbReference>
<dbReference type="Gene3D" id="1.10.600.10">
    <property type="entry name" value="Farnesyl Diphosphate Synthase"/>
    <property type="match status" value="1"/>
</dbReference>
<dbReference type="Pfam" id="PF00348">
    <property type="entry name" value="polyprenyl_synt"/>
    <property type="match status" value="1"/>
</dbReference>
<evidence type="ECO:0000313" key="8">
    <source>
        <dbReference type="EMBL" id="WZL75337.1"/>
    </source>
</evidence>
<dbReference type="PROSITE" id="PS00723">
    <property type="entry name" value="POLYPRENYL_SYNTHASE_1"/>
    <property type="match status" value="1"/>
</dbReference>
<dbReference type="EMBL" id="CP121689">
    <property type="protein sequence ID" value="WZL75337.1"/>
    <property type="molecule type" value="Genomic_DNA"/>
</dbReference>
<evidence type="ECO:0000256" key="5">
    <source>
        <dbReference type="ARBA" id="ARBA00022842"/>
    </source>
</evidence>
<dbReference type="SFLD" id="SFLDG01017">
    <property type="entry name" value="Polyprenyl_Transferase_Like"/>
    <property type="match status" value="1"/>
</dbReference>
<dbReference type="CDD" id="cd00685">
    <property type="entry name" value="Trans_IPPS_HT"/>
    <property type="match status" value="1"/>
</dbReference>
<reference evidence="8 9" key="1">
    <citation type="submission" date="2023-03" db="EMBL/GenBank/DDBJ databases">
        <title>Novel Species.</title>
        <authorList>
            <person name="Ma S."/>
        </authorList>
    </citation>
    <scope>NUCLEOTIDE SEQUENCE [LARGE SCALE GENOMIC DNA]</scope>
    <source>
        <strain evidence="8 9">B11</strain>
    </source>
</reference>
<evidence type="ECO:0000256" key="4">
    <source>
        <dbReference type="ARBA" id="ARBA00022723"/>
    </source>
</evidence>
<dbReference type="SUPFAM" id="SSF48576">
    <property type="entry name" value="Terpenoid synthases"/>
    <property type="match status" value="1"/>
</dbReference>
<keyword evidence="5" id="KW-0460">Magnesium</keyword>
<dbReference type="PANTHER" id="PTHR43281:SF1">
    <property type="entry name" value="FARNESYL DIPHOSPHATE SYNTHASE"/>
    <property type="match status" value="1"/>
</dbReference>
<organism evidence="8 9">
    <name type="scientific">Thermatribacter velox</name>
    <dbReference type="NCBI Taxonomy" id="3039681"/>
    <lineage>
        <taxon>Bacteria</taxon>
        <taxon>Pseudomonadati</taxon>
        <taxon>Atribacterota</taxon>
        <taxon>Atribacteria</taxon>
        <taxon>Atribacterales</taxon>
        <taxon>Thermatribacteraceae</taxon>
        <taxon>Thermatribacter</taxon>
    </lineage>
</organism>
<evidence type="ECO:0000256" key="3">
    <source>
        <dbReference type="ARBA" id="ARBA00022679"/>
    </source>
</evidence>
<evidence type="ECO:0000256" key="6">
    <source>
        <dbReference type="ARBA" id="ARBA00023229"/>
    </source>
</evidence>
<keyword evidence="4" id="KW-0479">Metal-binding</keyword>
<keyword evidence="9" id="KW-1185">Reference proteome</keyword>
<comment type="similarity">
    <text evidence="2 7">Belongs to the FPP/GGPP synthase family.</text>
</comment>
<keyword evidence="6" id="KW-0414">Isoprene biosynthesis</keyword>
<dbReference type="PANTHER" id="PTHR43281">
    <property type="entry name" value="FARNESYL DIPHOSPHATE SYNTHASE"/>
    <property type="match status" value="1"/>
</dbReference>
<dbReference type="Proteomes" id="UP001461341">
    <property type="component" value="Chromosome"/>
</dbReference>
<dbReference type="SFLD" id="SFLDS00005">
    <property type="entry name" value="Isoprenoid_Synthase_Type_I"/>
    <property type="match status" value="1"/>
</dbReference>
<dbReference type="RefSeq" id="WP_369017483.1">
    <property type="nucleotide sequence ID" value="NZ_CP121689.1"/>
</dbReference>
<evidence type="ECO:0000256" key="2">
    <source>
        <dbReference type="ARBA" id="ARBA00006706"/>
    </source>
</evidence>
<evidence type="ECO:0000313" key="9">
    <source>
        <dbReference type="Proteomes" id="UP001461341"/>
    </source>
</evidence>
<keyword evidence="3 7" id="KW-0808">Transferase</keyword>
<proteinExistence type="inferred from homology"/>
<protein>
    <submittedName>
        <fullName evidence="8">Polyprenyl synthetase family protein</fullName>
    </submittedName>
</protein>
<dbReference type="PROSITE" id="PS00444">
    <property type="entry name" value="POLYPRENYL_SYNTHASE_2"/>
    <property type="match status" value="1"/>
</dbReference>
<evidence type="ECO:0000256" key="7">
    <source>
        <dbReference type="RuleBase" id="RU004466"/>
    </source>
</evidence>
<comment type="cofactor">
    <cofactor evidence="1">
        <name>Mg(2+)</name>
        <dbReference type="ChEBI" id="CHEBI:18420"/>
    </cofactor>
</comment>
<gene>
    <name evidence="8" type="ORF">QBE54_06975</name>
</gene>
<sequence length="297" mass="32839">MKTVLDYLEENALLVDAFLEEKLRYQNAPPVLEKAMRYGTIGGGKKVRASLLFASGEAFGVEREKLLPLAAGIEMIHSFSLVHDDLPCMDNDDYRRGKLSMHCAFGEAMAVLVGDALLVEGLRIFATDQRFLKEFGKELIWEILVVLFEVLGVSGMLSGQVLDIQNEGQPVSESVAEQIIVMKTARFIQAAVLCGAILGGAGNAERSLLSNFGLLLGKCFQLKDDLLDVTSSRDKLGKTAGKDLIQEKATLLRATGFENAKRQLQSWYEEALGVLSHIRRPVGRLRDIARFVVEREH</sequence>
<accession>A0ABZ2Y8Z8</accession>
<dbReference type="InterPro" id="IPR033749">
    <property type="entry name" value="Polyprenyl_synt_CS"/>
</dbReference>
<evidence type="ECO:0000256" key="1">
    <source>
        <dbReference type="ARBA" id="ARBA00001946"/>
    </source>
</evidence>
<name>A0ABZ2Y8Z8_9BACT</name>